<dbReference type="Proteomes" id="UP001589575">
    <property type="component" value="Unassembled WGS sequence"/>
</dbReference>
<name>A0ABV5G9T8_9MICC</name>
<comment type="caution">
    <text evidence="2">The sequence shown here is derived from an EMBL/GenBank/DDBJ whole genome shotgun (WGS) entry which is preliminary data.</text>
</comment>
<evidence type="ECO:0000313" key="3">
    <source>
        <dbReference type="Proteomes" id="UP001589575"/>
    </source>
</evidence>
<evidence type="ECO:0000256" key="1">
    <source>
        <dbReference type="SAM" id="MobiDB-lite"/>
    </source>
</evidence>
<reference evidence="2 3" key="1">
    <citation type="submission" date="2024-09" db="EMBL/GenBank/DDBJ databases">
        <authorList>
            <person name="Sun Q."/>
            <person name="Mori K."/>
        </authorList>
    </citation>
    <scope>NUCLEOTIDE SEQUENCE [LARGE SCALE GENOMIC DNA]</scope>
    <source>
        <strain evidence="2 3">CCM 7609</strain>
    </source>
</reference>
<accession>A0ABV5G9T8</accession>
<proteinExistence type="predicted"/>
<dbReference type="EMBL" id="JBHMFI010000023">
    <property type="protein sequence ID" value="MFB9075719.1"/>
    <property type="molecule type" value="Genomic_DNA"/>
</dbReference>
<keyword evidence="3" id="KW-1185">Reference proteome</keyword>
<evidence type="ECO:0000313" key="2">
    <source>
        <dbReference type="EMBL" id="MFB9075719.1"/>
    </source>
</evidence>
<feature type="region of interest" description="Disordered" evidence="1">
    <location>
        <begin position="1"/>
        <end position="54"/>
    </location>
</feature>
<organism evidence="2 3">
    <name type="scientific">Citricoccus parietis</name>
    <dbReference type="NCBI Taxonomy" id="592307"/>
    <lineage>
        <taxon>Bacteria</taxon>
        <taxon>Bacillati</taxon>
        <taxon>Actinomycetota</taxon>
        <taxon>Actinomycetes</taxon>
        <taxon>Micrococcales</taxon>
        <taxon>Micrococcaceae</taxon>
        <taxon>Citricoccus</taxon>
    </lineage>
</organism>
<protein>
    <submittedName>
        <fullName evidence="2">Uncharacterized protein</fullName>
    </submittedName>
</protein>
<gene>
    <name evidence="2" type="ORF">ACFFX0_32965</name>
</gene>
<sequence>MPRDRGGQRTASRGRGGDPGGERCLRSTGMSSAAATATGTAQMPRARFQSPTAS</sequence>
<feature type="compositionally biased region" description="Low complexity" evidence="1">
    <location>
        <begin position="27"/>
        <end position="41"/>
    </location>
</feature>